<keyword evidence="2" id="KW-1185">Reference proteome</keyword>
<organism evidence="1 2">
    <name type="scientific">Funneliformis geosporum</name>
    <dbReference type="NCBI Taxonomy" id="1117311"/>
    <lineage>
        <taxon>Eukaryota</taxon>
        <taxon>Fungi</taxon>
        <taxon>Fungi incertae sedis</taxon>
        <taxon>Mucoromycota</taxon>
        <taxon>Glomeromycotina</taxon>
        <taxon>Glomeromycetes</taxon>
        <taxon>Glomerales</taxon>
        <taxon>Glomeraceae</taxon>
        <taxon>Funneliformis</taxon>
    </lineage>
</organism>
<gene>
    <name evidence="1" type="ORF">FWILDA_LOCUS19041</name>
</gene>
<dbReference type="AlphaFoldDB" id="A0A9W4X6X9"/>
<sequence length="142" mass="16840">EFGRFWYFWPTYLLEGNSYIRITEKAFEKARENKHNFVDEWTLKKSSRRSSKASKIPKSNILVDTFSHDQNLPPKNNNNDPFQSLSENELKWAEFVYKIDDDTEFINNYEDGISSGEKTKILAHLIGNSRYFEIDYKPTIIE</sequence>
<dbReference type="EMBL" id="CAMKVN010021137">
    <property type="protein sequence ID" value="CAI2199372.1"/>
    <property type="molecule type" value="Genomic_DNA"/>
</dbReference>
<dbReference type="Proteomes" id="UP001153678">
    <property type="component" value="Unassembled WGS sequence"/>
</dbReference>
<accession>A0A9W4X6X9</accession>
<evidence type="ECO:0000313" key="1">
    <source>
        <dbReference type="EMBL" id="CAI2199372.1"/>
    </source>
</evidence>
<comment type="caution">
    <text evidence="1">The sequence shown here is derived from an EMBL/GenBank/DDBJ whole genome shotgun (WGS) entry which is preliminary data.</text>
</comment>
<name>A0A9W4X6X9_9GLOM</name>
<reference evidence="1" key="1">
    <citation type="submission" date="2022-08" db="EMBL/GenBank/DDBJ databases">
        <authorList>
            <person name="Kallberg Y."/>
            <person name="Tangrot J."/>
            <person name="Rosling A."/>
        </authorList>
    </citation>
    <scope>NUCLEOTIDE SEQUENCE</scope>
    <source>
        <strain evidence="1">Wild A</strain>
    </source>
</reference>
<feature type="non-terminal residue" evidence="1">
    <location>
        <position position="142"/>
    </location>
</feature>
<feature type="non-terminal residue" evidence="1">
    <location>
        <position position="1"/>
    </location>
</feature>
<evidence type="ECO:0000313" key="2">
    <source>
        <dbReference type="Proteomes" id="UP001153678"/>
    </source>
</evidence>
<protein>
    <submittedName>
        <fullName evidence="1">14869_t:CDS:1</fullName>
    </submittedName>
</protein>
<proteinExistence type="predicted"/>